<accession>A0ABR2EAE9</accession>
<evidence type="ECO:0000313" key="2">
    <source>
        <dbReference type="Proteomes" id="UP001472677"/>
    </source>
</evidence>
<dbReference type="Proteomes" id="UP001472677">
    <property type="component" value="Unassembled WGS sequence"/>
</dbReference>
<proteinExistence type="predicted"/>
<comment type="caution">
    <text evidence="1">The sequence shown here is derived from an EMBL/GenBank/DDBJ whole genome shotgun (WGS) entry which is preliminary data.</text>
</comment>
<evidence type="ECO:0000313" key="1">
    <source>
        <dbReference type="EMBL" id="KAK8556530.1"/>
    </source>
</evidence>
<name>A0ABR2EAE9_9ROSI</name>
<evidence type="ECO:0008006" key="3">
    <source>
        <dbReference type="Google" id="ProtNLM"/>
    </source>
</evidence>
<protein>
    <recommendedName>
        <fullName evidence="3">RNase H type-1 domain-containing protein</fullName>
    </recommendedName>
</protein>
<sequence length="97" mass="10428">MVLLGEVLALPGLVDPKGIVLIRFSKSIGLSDPTGVELSAILEACILFQSSPWVERYKLVIESDSFVSVKWIANPCAAPANFFQIASKCSALCLESD</sequence>
<keyword evidence="2" id="KW-1185">Reference proteome</keyword>
<dbReference type="EMBL" id="JBBPBM010000017">
    <property type="protein sequence ID" value="KAK8556530.1"/>
    <property type="molecule type" value="Genomic_DNA"/>
</dbReference>
<reference evidence="1 2" key="1">
    <citation type="journal article" date="2024" name="G3 (Bethesda)">
        <title>Genome assembly of Hibiscus sabdariffa L. provides insights into metabolisms of medicinal natural products.</title>
        <authorList>
            <person name="Kim T."/>
        </authorList>
    </citation>
    <scope>NUCLEOTIDE SEQUENCE [LARGE SCALE GENOMIC DNA]</scope>
    <source>
        <strain evidence="1">TK-2024</strain>
        <tissue evidence="1">Old leaves</tissue>
    </source>
</reference>
<gene>
    <name evidence="1" type="ORF">V6N12_002929</name>
</gene>
<organism evidence="1 2">
    <name type="scientific">Hibiscus sabdariffa</name>
    <name type="common">roselle</name>
    <dbReference type="NCBI Taxonomy" id="183260"/>
    <lineage>
        <taxon>Eukaryota</taxon>
        <taxon>Viridiplantae</taxon>
        <taxon>Streptophyta</taxon>
        <taxon>Embryophyta</taxon>
        <taxon>Tracheophyta</taxon>
        <taxon>Spermatophyta</taxon>
        <taxon>Magnoliopsida</taxon>
        <taxon>eudicotyledons</taxon>
        <taxon>Gunneridae</taxon>
        <taxon>Pentapetalae</taxon>
        <taxon>rosids</taxon>
        <taxon>malvids</taxon>
        <taxon>Malvales</taxon>
        <taxon>Malvaceae</taxon>
        <taxon>Malvoideae</taxon>
        <taxon>Hibiscus</taxon>
    </lineage>
</organism>